<dbReference type="Proteomes" id="UP000186004">
    <property type="component" value="Unassembled WGS sequence"/>
</dbReference>
<gene>
    <name evidence="1" type="ORF">SAMN05444858_12842</name>
</gene>
<evidence type="ECO:0000313" key="2">
    <source>
        <dbReference type="Proteomes" id="UP000186004"/>
    </source>
</evidence>
<sequence length="174" mass="17490">MVLTCAVVRGTNAQRIDASRHSRRSLLRTGGLLALGAAAAPLTACDPLGREEAGPRPPDPLRPLLDESLALAAAYRDAATAHADLAALLGPIAEAHQAHAAELARVLGVGLPSAGVTPSSTAATDPDAAIADLRQRERVGRDGALTACAAAPAARAALVGSIAAARATHLEALK</sequence>
<dbReference type="EMBL" id="FTNF01000028">
    <property type="protein sequence ID" value="SIR92982.1"/>
    <property type="molecule type" value="Genomic_DNA"/>
</dbReference>
<name>A0A1N7EY72_9ACTN</name>
<reference evidence="1 2" key="1">
    <citation type="submission" date="2017-01" db="EMBL/GenBank/DDBJ databases">
        <authorList>
            <person name="Mah S.A."/>
            <person name="Swanson W.J."/>
            <person name="Moy G.W."/>
            <person name="Vacquier V.D."/>
        </authorList>
    </citation>
    <scope>NUCLEOTIDE SEQUENCE [LARGE SCALE GENOMIC DNA]</scope>
    <source>
        <strain evidence="1 2">DSM 45758</strain>
    </source>
</reference>
<dbReference type="AlphaFoldDB" id="A0A1N7EY72"/>
<dbReference type="STRING" id="1198245.SAMN05444858_12842"/>
<evidence type="ECO:0008006" key="3">
    <source>
        <dbReference type="Google" id="ProtNLM"/>
    </source>
</evidence>
<organism evidence="1 2">
    <name type="scientific">Micromonospora avicenniae</name>
    <dbReference type="NCBI Taxonomy" id="1198245"/>
    <lineage>
        <taxon>Bacteria</taxon>
        <taxon>Bacillati</taxon>
        <taxon>Actinomycetota</taxon>
        <taxon>Actinomycetes</taxon>
        <taxon>Micromonosporales</taxon>
        <taxon>Micromonosporaceae</taxon>
        <taxon>Micromonospora</taxon>
    </lineage>
</organism>
<evidence type="ECO:0000313" key="1">
    <source>
        <dbReference type="EMBL" id="SIR92982.1"/>
    </source>
</evidence>
<accession>A0A1N7EY72</accession>
<protein>
    <recommendedName>
        <fullName evidence="3">Ferritin-like domain-containing protein</fullName>
    </recommendedName>
</protein>
<keyword evidence="2" id="KW-1185">Reference proteome</keyword>
<proteinExistence type="predicted"/>